<reference evidence="1 2" key="2">
    <citation type="journal article" date="2009" name="PLoS ONE">
        <title>An integrated genetic and cytogenetic map of the cucumber genome.</title>
        <authorList>
            <person name="Ren Y."/>
            <person name="Zhang Z."/>
            <person name="Liu J."/>
            <person name="Staub J.E."/>
            <person name="Han Y."/>
            <person name="Cheng Z."/>
            <person name="Li X."/>
            <person name="Lu J."/>
            <person name="Miao H."/>
            <person name="Kang H."/>
            <person name="Xie B."/>
            <person name="Gu X."/>
            <person name="Wang X."/>
            <person name="Du Y."/>
            <person name="Jin W."/>
            <person name="Huang S."/>
        </authorList>
    </citation>
    <scope>NUCLEOTIDE SEQUENCE [LARGE SCALE GENOMIC DNA]</scope>
    <source>
        <strain evidence="2">cv. 9930</strain>
    </source>
</reference>
<dbReference type="EMBL" id="CM002928">
    <property type="protein sequence ID" value="KGN44475.1"/>
    <property type="molecule type" value="Genomic_DNA"/>
</dbReference>
<dbReference type="AlphaFoldDB" id="A0A0A0K461"/>
<reference evidence="1 2" key="4">
    <citation type="journal article" date="2011" name="BMC Genomics">
        <title>RNA-Seq improves annotation of protein-coding genes in the cucumber genome.</title>
        <authorList>
            <person name="Li Z."/>
            <person name="Zhang Z."/>
            <person name="Yan P."/>
            <person name="Huang S."/>
            <person name="Fei Z."/>
            <person name="Lin K."/>
        </authorList>
    </citation>
    <scope>NUCLEOTIDE SEQUENCE [LARGE SCALE GENOMIC DNA]</scope>
    <source>
        <strain evidence="2">cv. 9930</strain>
    </source>
</reference>
<dbReference type="Gramene" id="KGN44475">
    <property type="protein sequence ID" value="KGN44475"/>
    <property type="gene ID" value="Csa_7G304370"/>
</dbReference>
<reference evidence="1 2" key="1">
    <citation type="journal article" date="2009" name="Nat. Genet.">
        <title>The genome of the cucumber, Cucumis sativus L.</title>
        <authorList>
            <person name="Huang S."/>
            <person name="Li R."/>
            <person name="Zhang Z."/>
            <person name="Li L."/>
            <person name="Gu X."/>
            <person name="Fan W."/>
            <person name="Lucas W.J."/>
            <person name="Wang X."/>
            <person name="Xie B."/>
            <person name="Ni P."/>
            <person name="Ren Y."/>
            <person name="Zhu H."/>
            <person name="Li J."/>
            <person name="Lin K."/>
            <person name="Jin W."/>
            <person name="Fei Z."/>
            <person name="Li G."/>
            <person name="Staub J."/>
            <person name="Kilian A."/>
            <person name="van der Vossen E.A."/>
            <person name="Wu Y."/>
            <person name="Guo J."/>
            <person name="He J."/>
            <person name="Jia Z."/>
            <person name="Ren Y."/>
            <person name="Tian G."/>
            <person name="Lu Y."/>
            <person name="Ruan J."/>
            <person name="Qian W."/>
            <person name="Wang M."/>
            <person name="Huang Q."/>
            <person name="Li B."/>
            <person name="Xuan Z."/>
            <person name="Cao J."/>
            <person name="Asan"/>
            <person name="Wu Z."/>
            <person name="Zhang J."/>
            <person name="Cai Q."/>
            <person name="Bai Y."/>
            <person name="Zhao B."/>
            <person name="Han Y."/>
            <person name="Li Y."/>
            <person name="Li X."/>
            <person name="Wang S."/>
            <person name="Shi Q."/>
            <person name="Liu S."/>
            <person name="Cho W.K."/>
            <person name="Kim J.Y."/>
            <person name="Xu Y."/>
            <person name="Heller-Uszynska K."/>
            <person name="Miao H."/>
            <person name="Cheng Z."/>
            <person name="Zhang S."/>
            <person name="Wu J."/>
            <person name="Yang Y."/>
            <person name="Kang H."/>
            <person name="Li M."/>
            <person name="Liang H."/>
            <person name="Ren X."/>
            <person name="Shi Z."/>
            <person name="Wen M."/>
            <person name="Jian M."/>
            <person name="Yang H."/>
            <person name="Zhang G."/>
            <person name="Yang Z."/>
            <person name="Chen R."/>
            <person name="Liu S."/>
            <person name="Li J."/>
            <person name="Ma L."/>
            <person name="Liu H."/>
            <person name="Zhou Y."/>
            <person name="Zhao J."/>
            <person name="Fang X."/>
            <person name="Li G."/>
            <person name="Fang L."/>
            <person name="Li Y."/>
            <person name="Liu D."/>
            <person name="Zheng H."/>
            <person name="Zhang Y."/>
            <person name="Qin N."/>
            <person name="Li Z."/>
            <person name="Yang G."/>
            <person name="Yang S."/>
            <person name="Bolund L."/>
            <person name="Kristiansen K."/>
            <person name="Zheng H."/>
            <person name="Li S."/>
            <person name="Zhang X."/>
            <person name="Yang H."/>
            <person name="Wang J."/>
            <person name="Sun R."/>
            <person name="Zhang B."/>
            <person name="Jiang S."/>
            <person name="Wang J."/>
            <person name="Du Y."/>
            <person name="Li S."/>
        </authorList>
    </citation>
    <scope>NUCLEOTIDE SEQUENCE [LARGE SCALE GENOMIC DNA]</scope>
    <source>
        <strain evidence="2">cv. 9930</strain>
    </source>
</reference>
<protein>
    <submittedName>
        <fullName evidence="1">Uncharacterized protein</fullName>
    </submittedName>
</protein>
<evidence type="ECO:0000313" key="2">
    <source>
        <dbReference type="Proteomes" id="UP000029981"/>
    </source>
</evidence>
<gene>
    <name evidence="1" type="ORF">Csa_7G304370</name>
</gene>
<accession>A0A0A0K461</accession>
<keyword evidence="2" id="KW-1185">Reference proteome</keyword>
<sequence>MKTNLQDPFLMDFCSFLAVSFRSVDLELLVEQITEKGELTVSRENVFGQWIEVMCKAAEVFRTIVGEIRFCYFISWQFRITLPYVLHFFPMVLTCNNPSQVHNRFLGFSPTILNK</sequence>
<dbReference type="Proteomes" id="UP000029981">
    <property type="component" value="Chromosome 7"/>
</dbReference>
<reference evidence="1 2" key="3">
    <citation type="journal article" date="2010" name="BMC Genomics">
        <title>Transcriptome sequencing and comparative analysis of cucumber flowers with different sex types.</title>
        <authorList>
            <person name="Guo S."/>
            <person name="Zheng Y."/>
            <person name="Joung J.G."/>
            <person name="Liu S."/>
            <person name="Zhang Z."/>
            <person name="Crasta O.R."/>
            <person name="Sobral B.W."/>
            <person name="Xu Y."/>
            <person name="Huang S."/>
            <person name="Fei Z."/>
        </authorList>
    </citation>
    <scope>NUCLEOTIDE SEQUENCE [LARGE SCALE GENOMIC DNA]</scope>
    <source>
        <strain evidence="2">cv. 9930</strain>
    </source>
</reference>
<organism evidence="1 2">
    <name type="scientific">Cucumis sativus</name>
    <name type="common">Cucumber</name>
    <dbReference type="NCBI Taxonomy" id="3659"/>
    <lineage>
        <taxon>Eukaryota</taxon>
        <taxon>Viridiplantae</taxon>
        <taxon>Streptophyta</taxon>
        <taxon>Embryophyta</taxon>
        <taxon>Tracheophyta</taxon>
        <taxon>Spermatophyta</taxon>
        <taxon>Magnoliopsida</taxon>
        <taxon>eudicotyledons</taxon>
        <taxon>Gunneridae</taxon>
        <taxon>Pentapetalae</taxon>
        <taxon>rosids</taxon>
        <taxon>fabids</taxon>
        <taxon>Cucurbitales</taxon>
        <taxon>Cucurbitaceae</taxon>
        <taxon>Benincaseae</taxon>
        <taxon>Cucumis</taxon>
    </lineage>
</organism>
<proteinExistence type="predicted"/>
<evidence type="ECO:0000313" key="1">
    <source>
        <dbReference type="EMBL" id="KGN44475.1"/>
    </source>
</evidence>
<name>A0A0A0K461_CUCSA</name>